<dbReference type="Pfam" id="PF01029">
    <property type="entry name" value="NusB"/>
    <property type="match status" value="1"/>
</dbReference>
<dbReference type="Gene3D" id="1.10.940.10">
    <property type="entry name" value="NusB-like"/>
    <property type="match status" value="1"/>
</dbReference>
<evidence type="ECO:0000256" key="2">
    <source>
        <dbReference type="ARBA" id="ARBA00022814"/>
    </source>
</evidence>
<organism evidence="7">
    <name type="scientific">marine sediment metagenome</name>
    <dbReference type="NCBI Taxonomy" id="412755"/>
    <lineage>
        <taxon>unclassified sequences</taxon>
        <taxon>metagenomes</taxon>
        <taxon>ecological metagenomes</taxon>
    </lineage>
</organism>
<dbReference type="GO" id="GO:0006353">
    <property type="term" value="P:DNA-templated transcription termination"/>
    <property type="evidence" value="ECO:0007669"/>
    <property type="project" value="InterPro"/>
</dbReference>
<comment type="caution">
    <text evidence="7">The sequence shown here is derived from an EMBL/GenBank/DDBJ whole genome shotgun (WGS) entry which is preliminary data.</text>
</comment>
<evidence type="ECO:0000256" key="4">
    <source>
        <dbReference type="ARBA" id="ARBA00023015"/>
    </source>
</evidence>
<dbReference type="PANTHER" id="PTHR11078:SF3">
    <property type="entry name" value="ANTITERMINATION NUSB DOMAIN-CONTAINING PROTEIN"/>
    <property type="match status" value="1"/>
</dbReference>
<dbReference type="InterPro" id="IPR035926">
    <property type="entry name" value="NusB-like_sf"/>
</dbReference>
<dbReference type="SUPFAM" id="SSF48013">
    <property type="entry name" value="NusB-like"/>
    <property type="match status" value="1"/>
</dbReference>
<evidence type="ECO:0000256" key="5">
    <source>
        <dbReference type="ARBA" id="ARBA00023163"/>
    </source>
</evidence>
<evidence type="ECO:0000256" key="1">
    <source>
        <dbReference type="ARBA" id="ARBA00005952"/>
    </source>
</evidence>
<dbReference type="NCBIfam" id="TIGR01951">
    <property type="entry name" value="nusB"/>
    <property type="match status" value="1"/>
</dbReference>
<sequence>MGRRRKARENTLLILFRLEFENEQIEKTLDQYWKSKKVSEEIKEYSTWLVNGVISDQAKIDNIIQKVSEHWRISRMALVDRNILRMAVFELLYEEKIAPAIVINEAIEITKKYSGEEAATFVNGILDAVRKDLKDIKKSLEEKKHA</sequence>
<proteinExistence type="inferred from homology"/>
<dbReference type="InterPro" id="IPR011605">
    <property type="entry name" value="NusB_fam"/>
</dbReference>
<accession>A0A0F9RR94</accession>
<keyword evidence="3" id="KW-0694">RNA-binding</keyword>
<keyword evidence="5" id="KW-0804">Transcription</keyword>
<dbReference type="AlphaFoldDB" id="A0A0F9RR94"/>
<dbReference type="GO" id="GO:0005829">
    <property type="term" value="C:cytosol"/>
    <property type="evidence" value="ECO:0007669"/>
    <property type="project" value="TreeGrafter"/>
</dbReference>
<evidence type="ECO:0000313" key="7">
    <source>
        <dbReference type="EMBL" id="KKN52332.1"/>
    </source>
</evidence>
<dbReference type="EMBL" id="LAZR01001024">
    <property type="protein sequence ID" value="KKN52332.1"/>
    <property type="molecule type" value="Genomic_DNA"/>
</dbReference>
<dbReference type="GO" id="GO:0003723">
    <property type="term" value="F:RNA binding"/>
    <property type="evidence" value="ECO:0007669"/>
    <property type="project" value="UniProtKB-KW"/>
</dbReference>
<protein>
    <recommendedName>
        <fullName evidence="6">NusB/RsmB/TIM44 domain-containing protein</fullName>
    </recommendedName>
</protein>
<gene>
    <name evidence="7" type="ORF">LCGC14_0613780</name>
</gene>
<keyword evidence="2" id="KW-0889">Transcription antitermination</keyword>
<keyword evidence="4" id="KW-0805">Transcription regulation</keyword>
<comment type="similarity">
    <text evidence="1">Belongs to the NusB family.</text>
</comment>
<reference evidence="7" key="1">
    <citation type="journal article" date="2015" name="Nature">
        <title>Complex archaea that bridge the gap between prokaryotes and eukaryotes.</title>
        <authorList>
            <person name="Spang A."/>
            <person name="Saw J.H."/>
            <person name="Jorgensen S.L."/>
            <person name="Zaremba-Niedzwiedzka K."/>
            <person name="Martijn J."/>
            <person name="Lind A.E."/>
            <person name="van Eijk R."/>
            <person name="Schleper C."/>
            <person name="Guy L."/>
            <person name="Ettema T.J."/>
        </authorList>
    </citation>
    <scope>NUCLEOTIDE SEQUENCE</scope>
</reference>
<dbReference type="HAMAP" id="MF_00073">
    <property type="entry name" value="NusB"/>
    <property type="match status" value="1"/>
</dbReference>
<evidence type="ECO:0000256" key="3">
    <source>
        <dbReference type="ARBA" id="ARBA00022884"/>
    </source>
</evidence>
<evidence type="ECO:0000259" key="6">
    <source>
        <dbReference type="Pfam" id="PF01029"/>
    </source>
</evidence>
<dbReference type="InterPro" id="IPR006027">
    <property type="entry name" value="NusB_RsmB_TIM44"/>
</dbReference>
<feature type="domain" description="NusB/RsmB/TIM44" evidence="6">
    <location>
        <begin position="5"/>
        <end position="130"/>
    </location>
</feature>
<name>A0A0F9RR94_9ZZZZ</name>
<dbReference type="PANTHER" id="PTHR11078">
    <property type="entry name" value="N UTILIZATION SUBSTANCE PROTEIN B-RELATED"/>
    <property type="match status" value="1"/>
</dbReference>
<dbReference type="GO" id="GO:0031564">
    <property type="term" value="P:transcription antitermination"/>
    <property type="evidence" value="ECO:0007669"/>
    <property type="project" value="UniProtKB-KW"/>
</dbReference>